<proteinExistence type="predicted"/>
<evidence type="ECO:0000256" key="2">
    <source>
        <dbReference type="ARBA" id="ARBA00012534"/>
    </source>
</evidence>
<feature type="domain" description="CheR-type methyltransferase" evidence="6">
    <location>
        <begin position="37"/>
        <end position="303"/>
    </location>
</feature>
<keyword evidence="3" id="KW-0489">Methyltransferase</keyword>
<dbReference type="OrthoDB" id="5287260at2"/>
<accession>A0A433JBZ3</accession>
<dbReference type="EC" id="2.1.1.80" evidence="2"/>
<dbReference type="Proteomes" id="UP000280346">
    <property type="component" value="Unassembled WGS sequence"/>
</dbReference>
<dbReference type="InterPro" id="IPR050903">
    <property type="entry name" value="Bact_Chemotaxis_MeTrfase"/>
</dbReference>
<dbReference type="PRINTS" id="PR00996">
    <property type="entry name" value="CHERMTFRASE"/>
</dbReference>
<keyword evidence="5" id="KW-0949">S-adenosyl-L-methionine</keyword>
<dbReference type="GO" id="GO:0032259">
    <property type="term" value="P:methylation"/>
    <property type="evidence" value="ECO:0007669"/>
    <property type="project" value="UniProtKB-KW"/>
</dbReference>
<comment type="caution">
    <text evidence="7">The sequence shown here is derived from an EMBL/GenBank/DDBJ whole genome shotgun (WGS) entry which is preliminary data.</text>
</comment>
<dbReference type="InterPro" id="IPR036804">
    <property type="entry name" value="CheR_N_sf"/>
</dbReference>
<dbReference type="PANTHER" id="PTHR24422">
    <property type="entry name" value="CHEMOTAXIS PROTEIN METHYLTRANSFERASE"/>
    <property type="match status" value="1"/>
</dbReference>
<dbReference type="AlphaFoldDB" id="A0A433JBZ3"/>
<dbReference type="SMART" id="SM00138">
    <property type="entry name" value="MeTrc"/>
    <property type="match status" value="1"/>
</dbReference>
<evidence type="ECO:0000259" key="6">
    <source>
        <dbReference type="PROSITE" id="PS50123"/>
    </source>
</evidence>
<dbReference type="InterPro" id="IPR000780">
    <property type="entry name" value="CheR_MeTrfase"/>
</dbReference>
<evidence type="ECO:0000256" key="4">
    <source>
        <dbReference type="ARBA" id="ARBA00022679"/>
    </source>
</evidence>
<reference evidence="7 8" key="1">
    <citation type="submission" date="2018-12" db="EMBL/GenBank/DDBJ databases">
        <authorList>
            <person name="Yang Y."/>
        </authorList>
    </citation>
    <scope>NUCLEOTIDE SEQUENCE [LARGE SCALE GENOMIC DNA]</scope>
    <source>
        <strain evidence="7 8">GSF71</strain>
    </source>
</reference>
<dbReference type="InterPro" id="IPR022641">
    <property type="entry name" value="CheR_N"/>
</dbReference>
<keyword evidence="4" id="KW-0808">Transferase</keyword>
<dbReference type="PROSITE" id="PS50123">
    <property type="entry name" value="CHER"/>
    <property type="match status" value="1"/>
</dbReference>
<comment type="catalytic activity">
    <reaction evidence="1">
        <text>L-glutamyl-[protein] + S-adenosyl-L-methionine = [protein]-L-glutamate 5-O-methyl ester + S-adenosyl-L-homocysteine</text>
        <dbReference type="Rhea" id="RHEA:24452"/>
        <dbReference type="Rhea" id="RHEA-COMP:10208"/>
        <dbReference type="Rhea" id="RHEA-COMP:10311"/>
        <dbReference type="ChEBI" id="CHEBI:29973"/>
        <dbReference type="ChEBI" id="CHEBI:57856"/>
        <dbReference type="ChEBI" id="CHEBI:59789"/>
        <dbReference type="ChEBI" id="CHEBI:82795"/>
        <dbReference type="EC" id="2.1.1.80"/>
    </reaction>
</comment>
<dbReference type="Gene3D" id="1.10.155.10">
    <property type="entry name" value="Chemotaxis receptor methyltransferase CheR, N-terminal domain"/>
    <property type="match status" value="1"/>
</dbReference>
<organism evidence="7 8">
    <name type="scientific">Azospirillum doebereinerae</name>
    <dbReference type="NCBI Taxonomy" id="92933"/>
    <lineage>
        <taxon>Bacteria</taxon>
        <taxon>Pseudomonadati</taxon>
        <taxon>Pseudomonadota</taxon>
        <taxon>Alphaproteobacteria</taxon>
        <taxon>Rhodospirillales</taxon>
        <taxon>Azospirillaceae</taxon>
        <taxon>Azospirillum</taxon>
    </lineage>
</organism>
<protein>
    <recommendedName>
        <fullName evidence="2">protein-glutamate O-methyltransferase</fullName>
        <ecNumber evidence="2">2.1.1.80</ecNumber>
    </recommendedName>
</protein>
<dbReference type="InterPro" id="IPR022642">
    <property type="entry name" value="CheR_C"/>
</dbReference>
<dbReference type="PANTHER" id="PTHR24422:SF27">
    <property type="entry name" value="PROTEIN-GLUTAMATE O-METHYLTRANSFERASE"/>
    <property type="match status" value="1"/>
</dbReference>
<dbReference type="Pfam" id="PF03705">
    <property type="entry name" value="CheR_N"/>
    <property type="match status" value="1"/>
</dbReference>
<evidence type="ECO:0000256" key="5">
    <source>
        <dbReference type="ARBA" id="ARBA00022691"/>
    </source>
</evidence>
<dbReference type="SUPFAM" id="SSF53335">
    <property type="entry name" value="S-adenosyl-L-methionine-dependent methyltransferases"/>
    <property type="match status" value="1"/>
</dbReference>
<dbReference type="EMBL" id="RZIJ01000004">
    <property type="protein sequence ID" value="RUQ74065.1"/>
    <property type="molecule type" value="Genomic_DNA"/>
</dbReference>
<dbReference type="InterPro" id="IPR029063">
    <property type="entry name" value="SAM-dependent_MTases_sf"/>
</dbReference>
<evidence type="ECO:0000256" key="1">
    <source>
        <dbReference type="ARBA" id="ARBA00001541"/>
    </source>
</evidence>
<dbReference type="Gene3D" id="3.40.50.150">
    <property type="entry name" value="Vaccinia Virus protein VP39"/>
    <property type="match status" value="1"/>
</dbReference>
<evidence type="ECO:0000313" key="7">
    <source>
        <dbReference type="EMBL" id="RUQ74065.1"/>
    </source>
</evidence>
<dbReference type="Pfam" id="PF01739">
    <property type="entry name" value="CheR"/>
    <property type="match status" value="1"/>
</dbReference>
<name>A0A433JBZ3_9PROT</name>
<gene>
    <name evidence="7" type="ORF">EJ913_06765</name>
</gene>
<evidence type="ECO:0000256" key="3">
    <source>
        <dbReference type="ARBA" id="ARBA00022603"/>
    </source>
</evidence>
<evidence type="ECO:0000313" key="8">
    <source>
        <dbReference type="Proteomes" id="UP000280346"/>
    </source>
</evidence>
<keyword evidence="8" id="KW-1185">Reference proteome</keyword>
<dbReference type="SUPFAM" id="SSF47757">
    <property type="entry name" value="Chemotaxis receptor methyltransferase CheR, N-terminal domain"/>
    <property type="match status" value="1"/>
</dbReference>
<dbReference type="GO" id="GO:0008983">
    <property type="term" value="F:protein-glutamate O-methyltransferase activity"/>
    <property type="evidence" value="ECO:0007669"/>
    <property type="project" value="UniProtKB-EC"/>
</dbReference>
<sequence length="307" mass="33409">MGGGGGLWELCRNAAAVPSPAQRGRVRVGASGARGLDDPLARIVGAVRAATGVDFSHYTPATLRRRIERRMRAAGLTTMDGYAALLDRDHGEAAGLCKEMLFAVTRFFRDEAAFRVLAGRAVEGLMAGREGPGAIRVWVCGCATGEEAYSIAILFAEARERLGRDDGVTILATDIDRRALELASLGAYSDAIAEEVSPERLARFFVRQGERYTVAPDIRRTVDFAPHDVTRDPPLTGIALVSCRNLLIHRDPPERRGILERFRQALRPDGFLFLGTGETPDGLEPDFHLLEPRATLLRRSPPPPPSS</sequence>